<feature type="region of interest" description="Disordered" evidence="8">
    <location>
        <begin position="298"/>
        <end position="321"/>
    </location>
</feature>
<feature type="compositionally biased region" description="Low complexity" evidence="8">
    <location>
        <begin position="298"/>
        <end position="311"/>
    </location>
</feature>
<dbReference type="GO" id="GO:0042742">
    <property type="term" value="P:defense response to bacterium"/>
    <property type="evidence" value="ECO:0007669"/>
    <property type="project" value="UniProtKB-KW"/>
</dbReference>
<keyword evidence="5" id="KW-1035">Host cytoplasm</keyword>
<feature type="compositionally biased region" description="Low complexity" evidence="8">
    <location>
        <begin position="235"/>
        <end position="244"/>
    </location>
</feature>
<dbReference type="PANTHER" id="PTHR38107:SF3">
    <property type="entry name" value="LYSOZYME RRRD-RELATED"/>
    <property type="match status" value="1"/>
</dbReference>
<dbReference type="GO" id="GO:0016998">
    <property type="term" value="P:cell wall macromolecule catabolic process"/>
    <property type="evidence" value="ECO:0007669"/>
    <property type="project" value="InterPro"/>
</dbReference>
<dbReference type="SMR" id="A0A0H3C9Y4"/>
<dbReference type="GeneID" id="7332619"/>
<accession>A0A0H3C9Y4</accession>
<dbReference type="Pfam" id="PF00959">
    <property type="entry name" value="Phage_lysozyme"/>
    <property type="match status" value="1"/>
</dbReference>
<dbReference type="MINT" id="A0A0H3C9Y4"/>
<name>A0A0H3C9Y4_CAUVN</name>
<comment type="similarity">
    <text evidence="7">Belongs to the glycosyl hydrolase 24 family.</text>
</comment>
<proteinExistence type="inferred from homology"/>
<dbReference type="HOGENOM" id="CLU_635681_0_0_5"/>
<keyword evidence="6 7" id="KW-0326">Glycosidase</keyword>
<evidence type="ECO:0000256" key="3">
    <source>
        <dbReference type="ARBA" id="ARBA00022638"/>
    </source>
</evidence>
<dbReference type="HAMAP" id="MF_04110">
    <property type="entry name" value="ENDOLYSIN_T4"/>
    <property type="match status" value="1"/>
</dbReference>
<keyword evidence="9" id="KW-0472">Membrane</keyword>
<feature type="transmembrane region" description="Helical" evidence="9">
    <location>
        <begin position="398"/>
        <end position="419"/>
    </location>
</feature>
<dbReference type="KEGG" id="ccs:CCNA_02255"/>
<evidence type="ECO:0000256" key="6">
    <source>
        <dbReference type="ARBA" id="ARBA00023295"/>
    </source>
</evidence>
<keyword evidence="3 7" id="KW-0081">Bacteriolytic enzyme</keyword>
<dbReference type="SUPFAM" id="SSF53955">
    <property type="entry name" value="Lysozyme-like"/>
    <property type="match status" value="1"/>
</dbReference>
<evidence type="ECO:0000256" key="5">
    <source>
        <dbReference type="ARBA" id="ARBA00023200"/>
    </source>
</evidence>
<dbReference type="CD-CODE" id="907141DD">
    <property type="entry name" value="PopZ condensate"/>
</dbReference>
<comment type="catalytic activity">
    <reaction evidence="1 7">
        <text>Hydrolysis of (1-&gt;4)-beta-linkages between N-acetylmuramic acid and N-acetyl-D-glucosamine residues in a peptidoglycan and between N-acetyl-D-glucosamine residues in chitodextrins.</text>
        <dbReference type="EC" id="3.2.1.17"/>
    </reaction>
</comment>
<dbReference type="AlphaFoldDB" id="A0A0H3C9Y4"/>
<keyword evidence="11" id="KW-1185">Reference proteome</keyword>
<dbReference type="PANTHER" id="PTHR38107">
    <property type="match status" value="1"/>
</dbReference>
<evidence type="ECO:0000256" key="2">
    <source>
        <dbReference type="ARBA" id="ARBA00022529"/>
    </source>
</evidence>
<keyword evidence="9" id="KW-0812">Transmembrane</keyword>
<evidence type="ECO:0000313" key="10">
    <source>
        <dbReference type="EMBL" id="ACL95720.1"/>
    </source>
</evidence>
<evidence type="ECO:0000256" key="9">
    <source>
        <dbReference type="SAM" id="Phobius"/>
    </source>
</evidence>
<dbReference type="Proteomes" id="UP000001364">
    <property type="component" value="Chromosome"/>
</dbReference>
<keyword evidence="9" id="KW-1133">Transmembrane helix</keyword>
<evidence type="ECO:0000256" key="1">
    <source>
        <dbReference type="ARBA" id="ARBA00000632"/>
    </source>
</evidence>
<dbReference type="GO" id="GO:0009253">
    <property type="term" value="P:peptidoglycan catabolic process"/>
    <property type="evidence" value="ECO:0007669"/>
    <property type="project" value="InterPro"/>
</dbReference>
<organism evidence="10 11">
    <name type="scientific">Caulobacter vibrioides (strain NA1000 / CB15N)</name>
    <name type="common">Caulobacter crescentus</name>
    <dbReference type="NCBI Taxonomy" id="565050"/>
    <lineage>
        <taxon>Bacteria</taxon>
        <taxon>Pseudomonadati</taxon>
        <taxon>Pseudomonadota</taxon>
        <taxon>Alphaproteobacteria</taxon>
        <taxon>Caulobacterales</taxon>
        <taxon>Caulobacteraceae</taxon>
        <taxon>Caulobacter</taxon>
    </lineage>
</organism>
<dbReference type="InterPro" id="IPR051018">
    <property type="entry name" value="Bacteriophage_GH24"/>
</dbReference>
<keyword evidence="4 7" id="KW-0378">Hydrolase</keyword>
<sequence length="431" mass="45974">MKPRHQVSRAAVDLIKRFEGYRQKAAQLPDGRWTVGYGHTLTAREGASVSEKDAEALLLYDLISVAHSVNEHTYTPLNQNQFDALVCFAFNIGLDNFLRSGVLRRINEGSLLQAACAMEMWRKADFEGERIVIDALVRRRSAEKTLFLTPANGEWVPAPSPVLRPKVDYDASCAVPKQTPATVNTRTEGDRVIAQREEGLPLNVVVPEEDAPTATEQSAAAVAARLEAILPETPSAPASMAKPAMRQDDLGLPEPPAPTQPAAMEPAPVLFEAEPQPAPVEPPPAAPVEFTPFRLTPQASEQAEAPVEAPAPTRPAPSEPTLFGAPATGSSVFNLDGFSTSEDATVGVMDVPLVEPEPPRFGNTSLLISLGILGLALFGGGVLWILTVAAGSDGQVKLFGYGASMVGAICFVVSAYLLLRRLAGPDVSDEE</sequence>
<dbReference type="GO" id="GO:0031640">
    <property type="term" value="P:killing of cells of another organism"/>
    <property type="evidence" value="ECO:0007669"/>
    <property type="project" value="UniProtKB-KW"/>
</dbReference>
<dbReference type="RefSeq" id="YP_002517628.1">
    <property type="nucleotide sequence ID" value="NC_011916.1"/>
</dbReference>
<evidence type="ECO:0000256" key="4">
    <source>
        <dbReference type="ARBA" id="ARBA00022801"/>
    </source>
</evidence>
<dbReference type="OrthoDB" id="5327667at2"/>
<dbReference type="EMBL" id="CP001340">
    <property type="protein sequence ID" value="ACL95720.1"/>
    <property type="molecule type" value="Genomic_DNA"/>
</dbReference>
<dbReference type="PATRIC" id="fig|565050.3.peg.2209"/>
<dbReference type="InterPro" id="IPR033907">
    <property type="entry name" value="Endolysin_autolysin"/>
</dbReference>
<dbReference type="CDD" id="cd00737">
    <property type="entry name" value="lyz_endolysin_autolysin"/>
    <property type="match status" value="1"/>
</dbReference>
<dbReference type="InterPro" id="IPR023347">
    <property type="entry name" value="Lysozyme_dom_sf"/>
</dbReference>
<dbReference type="EC" id="3.2.1.17" evidence="7"/>
<dbReference type="IntAct" id="A0A0H3C9Y4">
    <property type="interactions" value="2"/>
</dbReference>
<dbReference type="GO" id="GO:0003796">
    <property type="term" value="F:lysozyme activity"/>
    <property type="evidence" value="ECO:0007669"/>
    <property type="project" value="UniProtKB-EC"/>
</dbReference>
<dbReference type="InterPro" id="IPR023346">
    <property type="entry name" value="Lysozyme-like_dom_sf"/>
</dbReference>
<dbReference type="Gene3D" id="1.10.530.40">
    <property type="match status" value="1"/>
</dbReference>
<feature type="region of interest" description="Disordered" evidence="8">
    <location>
        <begin position="233"/>
        <end position="263"/>
    </location>
</feature>
<keyword evidence="2 7" id="KW-0929">Antimicrobial</keyword>
<evidence type="ECO:0000256" key="7">
    <source>
        <dbReference type="RuleBase" id="RU003788"/>
    </source>
</evidence>
<gene>
    <name evidence="10" type="primary">spmX</name>
    <name evidence="10" type="ordered locus">CCNA_02255</name>
</gene>
<dbReference type="InterPro" id="IPR034690">
    <property type="entry name" value="Endolysin_T4_type"/>
</dbReference>
<protein>
    <recommendedName>
        <fullName evidence="7">Lysozyme</fullName>
        <ecNumber evidence="7">3.2.1.17</ecNumber>
    </recommendedName>
</protein>
<dbReference type="RefSeq" id="WP_010920034.1">
    <property type="nucleotide sequence ID" value="NC_011916.1"/>
</dbReference>
<evidence type="ECO:0000313" key="11">
    <source>
        <dbReference type="Proteomes" id="UP000001364"/>
    </source>
</evidence>
<dbReference type="InterPro" id="IPR002196">
    <property type="entry name" value="Glyco_hydro_24"/>
</dbReference>
<reference evidence="10 11" key="1">
    <citation type="journal article" date="2010" name="J. Bacteriol.">
        <title>The genetic basis of laboratory adaptation in Caulobacter crescentus.</title>
        <authorList>
            <person name="Marks M.E."/>
            <person name="Castro-Rojas C.M."/>
            <person name="Teiling C."/>
            <person name="Du L."/>
            <person name="Kapatral V."/>
            <person name="Walunas T.L."/>
            <person name="Crosson S."/>
        </authorList>
    </citation>
    <scope>NUCLEOTIDE SEQUENCE [LARGE SCALE GENOMIC DNA]</scope>
    <source>
        <strain evidence="11">NA1000 / CB15N</strain>
    </source>
</reference>
<evidence type="ECO:0000256" key="8">
    <source>
        <dbReference type="SAM" id="MobiDB-lite"/>
    </source>
</evidence>
<feature type="transmembrane region" description="Helical" evidence="9">
    <location>
        <begin position="366"/>
        <end position="386"/>
    </location>
</feature>